<accession>R4UP03</accession>
<dbReference type="SUPFAM" id="SSF56300">
    <property type="entry name" value="Metallo-dependent phosphatases"/>
    <property type="match status" value="1"/>
</dbReference>
<proteinExistence type="evidence at transcript level"/>
<evidence type="ECO:0000313" key="7">
    <source>
        <dbReference type="EMBL" id="AGM32890.1"/>
    </source>
</evidence>
<reference evidence="7" key="1">
    <citation type="submission" date="2013-03" db="EMBL/GenBank/DDBJ databases">
        <title>Immune-Related transcriptome of Coptotermes formosanus Shiraki workers: the defense mechanism.</title>
        <authorList>
            <person name="Hussain A."/>
            <person name="Li Y.F."/>
            <person name="Wen S.Y."/>
        </authorList>
    </citation>
    <scope>NUCLEOTIDE SEQUENCE</scope>
</reference>
<dbReference type="PANTHER" id="PTHR45619">
    <property type="entry name" value="SERINE/THREONINE-PROTEIN PHOSPHATASE PP2A-RELATED"/>
    <property type="match status" value="1"/>
</dbReference>
<dbReference type="InterPro" id="IPR006186">
    <property type="entry name" value="Ser/Thr-sp_prot-phosphatase"/>
</dbReference>
<evidence type="ECO:0000256" key="1">
    <source>
        <dbReference type="ARBA" id="ARBA00001936"/>
    </source>
</evidence>
<evidence type="ECO:0000259" key="6">
    <source>
        <dbReference type="SMART" id="SM00156"/>
    </source>
</evidence>
<dbReference type="EMBL" id="KC741066">
    <property type="protein sequence ID" value="AGM32890.1"/>
    <property type="molecule type" value="mRNA"/>
</dbReference>
<evidence type="ECO:0000256" key="4">
    <source>
        <dbReference type="ARBA" id="ARBA00022801"/>
    </source>
</evidence>
<evidence type="ECO:0000256" key="5">
    <source>
        <dbReference type="ARBA" id="ARBA00023211"/>
    </source>
</evidence>
<organism evidence="7">
    <name type="scientific">Coptotermes formosanus</name>
    <name type="common">Formosan subterranean termite</name>
    <dbReference type="NCBI Taxonomy" id="36987"/>
    <lineage>
        <taxon>Eukaryota</taxon>
        <taxon>Metazoa</taxon>
        <taxon>Ecdysozoa</taxon>
        <taxon>Arthropoda</taxon>
        <taxon>Hexapoda</taxon>
        <taxon>Insecta</taxon>
        <taxon>Pterygota</taxon>
        <taxon>Neoptera</taxon>
        <taxon>Polyneoptera</taxon>
        <taxon>Dictyoptera</taxon>
        <taxon>Blattodea</taxon>
        <taxon>Blattoidea</taxon>
        <taxon>Termitoidae</taxon>
        <taxon>Rhinotermitidae</taxon>
        <taxon>Coptotermes</taxon>
    </lineage>
</organism>
<dbReference type="InterPro" id="IPR004843">
    <property type="entry name" value="Calcineurin-like_PHP"/>
</dbReference>
<keyword evidence="4" id="KW-0378">Hydrolase</keyword>
<comment type="cofactor">
    <cofactor evidence="1">
        <name>Mn(2+)</name>
        <dbReference type="ChEBI" id="CHEBI:29035"/>
    </cofactor>
</comment>
<keyword evidence="3" id="KW-0479">Metal-binding</keyword>
<protein>
    <recommendedName>
        <fullName evidence="2">protein-serine/threonine phosphatase</fullName>
        <ecNumber evidence="2">3.1.3.16</ecNumber>
    </recommendedName>
</protein>
<dbReference type="SMART" id="SM00156">
    <property type="entry name" value="PP2Ac"/>
    <property type="match status" value="1"/>
</dbReference>
<sequence>MPLSAKIDSNILCLHGGISPLLASINQLKMLERPCSNFSDKLISDILWSDPRDVDDFERSDRGLGCYFGEAHLKSFLEDNHLNLLVRAHECVYECKYTHDNMCLTVFGASNYCGLSGNKASVLIIHSANEREIGNFDPMRYLTREDVTFKKISYHFRSSSSTAFTKRLVLLPNKRLNKRNTKTILPMLI</sequence>
<dbReference type="GO" id="GO:0004722">
    <property type="term" value="F:protein serine/threonine phosphatase activity"/>
    <property type="evidence" value="ECO:0007669"/>
    <property type="project" value="UniProtKB-EC"/>
</dbReference>
<dbReference type="AlphaFoldDB" id="R4UP03"/>
<dbReference type="GO" id="GO:0046872">
    <property type="term" value="F:metal ion binding"/>
    <property type="evidence" value="ECO:0007669"/>
    <property type="project" value="UniProtKB-KW"/>
</dbReference>
<evidence type="ECO:0000256" key="2">
    <source>
        <dbReference type="ARBA" id="ARBA00013081"/>
    </source>
</evidence>
<dbReference type="EC" id="3.1.3.16" evidence="2"/>
<keyword evidence="5" id="KW-0464">Manganese</keyword>
<dbReference type="Pfam" id="PF00149">
    <property type="entry name" value="Metallophos"/>
    <property type="match status" value="1"/>
</dbReference>
<feature type="domain" description="Serine/threonine specific protein phosphatases" evidence="6">
    <location>
        <begin position="1"/>
        <end position="140"/>
    </location>
</feature>
<dbReference type="InterPro" id="IPR047129">
    <property type="entry name" value="PPA2-like"/>
</dbReference>
<dbReference type="InterPro" id="IPR029052">
    <property type="entry name" value="Metallo-depent_PP-like"/>
</dbReference>
<dbReference type="PRINTS" id="PR00114">
    <property type="entry name" value="STPHPHTASE"/>
</dbReference>
<name>R4UP03_COPFO</name>
<evidence type="ECO:0000256" key="3">
    <source>
        <dbReference type="ARBA" id="ARBA00022723"/>
    </source>
</evidence>
<dbReference type="Gene3D" id="3.60.21.10">
    <property type="match status" value="1"/>
</dbReference>